<evidence type="ECO:0000313" key="1">
    <source>
        <dbReference type="EMBL" id="KAI3814529.1"/>
    </source>
</evidence>
<reference evidence="2" key="1">
    <citation type="journal article" date="2022" name="Mol. Ecol. Resour.">
        <title>The genomes of chicory, endive, great burdock and yacon provide insights into Asteraceae palaeo-polyploidization history and plant inulin production.</title>
        <authorList>
            <person name="Fan W."/>
            <person name="Wang S."/>
            <person name="Wang H."/>
            <person name="Wang A."/>
            <person name="Jiang F."/>
            <person name="Liu H."/>
            <person name="Zhao H."/>
            <person name="Xu D."/>
            <person name="Zhang Y."/>
        </authorList>
    </citation>
    <scope>NUCLEOTIDE SEQUENCE [LARGE SCALE GENOMIC DNA]</scope>
    <source>
        <strain evidence="2">cv. Yunnan</strain>
    </source>
</reference>
<proteinExistence type="predicted"/>
<gene>
    <name evidence="1" type="ORF">L1987_14169</name>
</gene>
<accession>A0ACB9J2J6</accession>
<dbReference type="Proteomes" id="UP001056120">
    <property type="component" value="Linkage Group LG05"/>
</dbReference>
<evidence type="ECO:0000313" key="2">
    <source>
        <dbReference type="Proteomes" id="UP001056120"/>
    </source>
</evidence>
<reference evidence="1 2" key="2">
    <citation type="journal article" date="2022" name="Mol. Ecol. Resour.">
        <title>The genomes of chicory, endive, great burdock and yacon provide insights into Asteraceae paleo-polyploidization history and plant inulin production.</title>
        <authorList>
            <person name="Fan W."/>
            <person name="Wang S."/>
            <person name="Wang H."/>
            <person name="Wang A."/>
            <person name="Jiang F."/>
            <person name="Liu H."/>
            <person name="Zhao H."/>
            <person name="Xu D."/>
            <person name="Zhang Y."/>
        </authorList>
    </citation>
    <scope>NUCLEOTIDE SEQUENCE [LARGE SCALE GENOMIC DNA]</scope>
    <source>
        <strain evidence="2">cv. Yunnan</strain>
        <tissue evidence="1">Leaves</tissue>
    </source>
</reference>
<sequence>MFPRVVMSSQIRHLPVVCCIDCDHCFIFFLLPETKQTPIEEIHLLWQKHWLWKSYCAPEDQSEKTGMKPQQLV</sequence>
<protein>
    <submittedName>
        <fullName evidence="1">Uncharacterized protein</fullName>
    </submittedName>
</protein>
<name>A0ACB9J2J6_9ASTR</name>
<organism evidence="1 2">
    <name type="scientific">Smallanthus sonchifolius</name>
    <dbReference type="NCBI Taxonomy" id="185202"/>
    <lineage>
        <taxon>Eukaryota</taxon>
        <taxon>Viridiplantae</taxon>
        <taxon>Streptophyta</taxon>
        <taxon>Embryophyta</taxon>
        <taxon>Tracheophyta</taxon>
        <taxon>Spermatophyta</taxon>
        <taxon>Magnoliopsida</taxon>
        <taxon>eudicotyledons</taxon>
        <taxon>Gunneridae</taxon>
        <taxon>Pentapetalae</taxon>
        <taxon>asterids</taxon>
        <taxon>campanulids</taxon>
        <taxon>Asterales</taxon>
        <taxon>Asteraceae</taxon>
        <taxon>Asteroideae</taxon>
        <taxon>Heliantheae alliance</taxon>
        <taxon>Millerieae</taxon>
        <taxon>Smallanthus</taxon>
    </lineage>
</organism>
<comment type="caution">
    <text evidence="1">The sequence shown here is derived from an EMBL/GenBank/DDBJ whole genome shotgun (WGS) entry which is preliminary data.</text>
</comment>
<dbReference type="EMBL" id="CM042022">
    <property type="protein sequence ID" value="KAI3814529.1"/>
    <property type="molecule type" value="Genomic_DNA"/>
</dbReference>
<keyword evidence="2" id="KW-1185">Reference proteome</keyword>